<accession>A0A3P1T9D3</accession>
<evidence type="ECO:0000313" key="2">
    <source>
        <dbReference type="EMBL" id="RRD05466.1"/>
    </source>
</evidence>
<dbReference type="Pfam" id="PF10604">
    <property type="entry name" value="Polyketide_cyc2"/>
    <property type="match status" value="1"/>
</dbReference>
<dbReference type="InterPro" id="IPR023393">
    <property type="entry name" value="START-like_dom_sf"/>
</dbReference>
<organism evidence="2 3">
    <name type="scientific">Arachnia propionica</name>
    <dbReference type="NCBI Taxonomy" id="1750"/>
    <lineage>
        <taxon>Bacteria</taxon>
        <taxon>Bacillati</taxon>
        <taxon>Actinomycetota</taxon>
        <taxon>Actinomycetes</taxon>
        <taxon>Propionibacteriales</taxon>
        <taxon>Propionibacteriaceae</taxon>
        <taxon>Arachnia</taxon>
    </lineage>
</organism>
<dbReference type="OrthoDB" id="191189at2"/>
<evidence type="ECO:0000313" key="3">
    <source>
        <dbReference type="Proteomes" id="UP000280819"/>
    </source>
</evidence>
<proteinExistence type="predicted"/>
<dbReference type="AlphaFoldDB" id="A0A3P1T9D3"/>
<feature type="region of interest" description="Disordered" evidence="1">
    <location>
        <begin position="1"/>
        <end position="27"/>
    </location>
</feature>
<dbReference type="InterPro" id="IPR019587">
    <property type="entry name" value="Polyketide_cyclase/dehydratase"/>
</dbReference>
<name>A0A3P1T9D3_9ACTN</name>
<evidence type="ECO:0000256" key="1">
    <source>
        <dbReference type="SAM" id="MobiDB-lite"/>
    </source>
</evidence>
<dbReference type="Proteomes" id="UP000280819">
    <property type="component" value="Unassembled WGS sequence"/>
</dbReference>
<dbReference type="Gene3D" id="3.30.530.20">
    <property type="match status" value="1"/>
</dbReference>
<dbReference type="EMBL" id="RQZG01000006">
    <property type="protein sequence ID" value="RRD05466.1"/>
    <property type="molecule type" value="Genomic_DNA"/>
</dbReference>
<dbReference type="SUPFAM" id="SSF55961">
    <property type="entry name" value="Bet v1-like"/>
    <property type="match status" value="1"/>
</dbReference>
<reference evidence="2 3" key="1">
    <citation type="submission" date="2018-11" db="EMBL/GenBank/DDBJ databases">
        <title>Genomes From Bacteria Associated with the Canine Oral Cavity: a Test Case for Automated Genome-Based Taxonomic Assignment.</title>
        <authorList>
            <person name="Coil D.A."/>
            <person name="Jospin G."/>
            <person name="Darling A.E."/>
            <person name="Wallis C."/>
            <person name="Davis I.J."/>
            <person name="Harris S."/>
            <person name="Eisen J.A."/>
            <person name="Holcombe L.J."/>
            <person name="O'Flynn C."/>
        </authorList>
    </citation>
    <scope>NUCLEOTIDE SEQUENCE [LARGE SCALE GENOMIC DNA]</scope>
    <source>
        <strain evidence="2 3">OH887_COT-365</strain>
    </source>
</reference>
<comment type="caution">
    <text evidence="2">The sequence shown here is derived from an EMBL/GenBank/DDBJ whole genome shotgun (WGS) entry which is preliminary data.</text>
</comment>
<sequence>MSRAGVKPRWSQPLSRGLTPRESSRGGEAGECCIINLRFSNLRFRRLPPWRDRSNRSRALRTTIVCAHTIGMTMLSSFRVTSPLPPRTIFDCWARPQSWPVWDPEVSEVDFRGPAAVGAVGKLKPRSGPSATFTITVLEQDRCLVNETSLPGARLVFLHQVEPGDDGSRVVVEVSVVGALGWLWGRLLRRSFANSAQASGEGLLRHLEGEPA</sequence>
<evidence type="ECO:0008006" key="4">
    <source>
        <dbReference type="Google" id="ProtNLM"/>
    </source>
</evidence>
<gene>
    <name evidence="2" type="ORF">EII34_06975</name>
</gene>
<protein>
    <recommendedName>
        <fullName evidence="4">Polyketide cyclase/dehydrase</fullName>
    </recommendedName>
</protein>